<dbReference type="Proteomes" id="UP000596660">
    <property type="component" value="Unplaced"/>
</dbReference>
<evidence type="ECO:0000256" key="11">
    <source>
        <dbReference type="ARBA" id="ARBA00022833"/>
    </source>
</evidence>
<evidence type="ECO:0000256" key="3">
    <source>
        <dbReference type="ARBA" id="ARBA00004906"/>
    </source>
</evidence>
<dbReference type="OrthoDB" id="8062037at2759"/>
<name>A0A803L2N6_CHEQI</name>
<evidence type="ECO:0000313" key="18">
    <source>
        <dbReference type="EnsemblPlants" id="AUR62006125-RA:cds"/>
    </source>
</evidence>
<gene>
    <name evidence="18" type="primary">LOC110725646</name>
</gene>
<dbReference type="OMA" id="CELYTER"/>
<dbReference type="PANTHER" id="PTHR46279">
    <property type="entry name" value="RING/U-BOX SUPERFAMILY PROTEIN"/>
    <property type="match status" value="1"/>
</dbReference>
<evidence type="ECO:0000256" key="14">
    <source>
        <dbReference type="ARBA" id="ARBA00024209"/>
    </source>
</evidence>
<keyword evidence="13 15" id="KW-0472">Membrane</keyword>
<evidence type="ECO:0000256" key="8">
    <source>
        <dbReference type="ARBA" id="ARBA00022729"/>
    </source>
</evidence>
<evidence type="ECO:0000256" key="5">
    <source>
        <dbReference type="ARBA" id="ARBA00022679"/>
    </source>
</evidence>
<evidence type="ECO:0000259" key="17">
    <source>
        <dbReference type="Pfam" id="PF13947"/>
    </source>
</evidence>
<dbReference type="EnsemblPlants" id="AUR62006125-RA">
    <property type="protein sequence ID" value="AUR62006125-RA:cds"/>
    <property type="gene ID" value="AUR62006125"/>
</dbReference>
<dbReference type="InterPro" id="IPR046948">
    <property type="entry name" value="ATL20-22-like"/>
</dbReference>
<dbReference type="GO" id="GO:0030247">
    <property type="term" value="F:polysaccharide binding"/>
    <property type="evidence" value="ECO:0007669"/>
    <property type="project" value="InterPro"/>
</dbReference>
<dbReference type="GO" id="GO:0008270">
    <property type="term" value="F:zinc ion binding"/>
    <property type="evidence" value="ECO:0007669"/>
    <property type="project" value="UniProtKB-KW"/>
</dbReference>
<evidence type="ECO:0000256" key="9">
    <source>
        <dbReference type="ARBA" id="ARBA00022771"/>
    </source>
</evidence>
<protein>
    <recommendedName>
        <fullName evidence="4">RING-type E3 ubiquitin transferase</fullName>
        <ecNumber evidence="4">2.3.2.27</ecNumber>
    </recommendedName>
</protein>
<feature type="signal peptide" evidence="16">
    <location>
        <begin position="1"/>
        <end position="23"/>
    </location>
</feature>
<evidence type="ECO:0000256" key="1">
    <source>
        <dbReference type="ARBA" id="ARBA00000900"/>
    </source>
</evidence>
<dbReference type="PANTHER" id="PTHR46279:SF10">
    <property type="entry name" value="RING-TYPE E3 UBIQUITIN TRANSFERASE"/>
    <property type="match status" value="1"/>
</dbReference>
<dbReference type="EC" id="2.3.2.27" evidence="4"/>
<dbReference type="Pfam" id="PF13947">
    <property type="entry name" value="GUB_WAK_bind"/>
    <property type="match status" value="1"/>
</dbReference>
<proteinExistence type="inferred from homology"/>
<keyword evidence="19" id="KW-1185">Reference proteome</keyword>
<dbReference type="AlphaFoldDB" id="A0A803L2N6"/>
<dbReference type="InterPro" id="IPR025287">
    <property type="entry name" value="WAK_GUB"/>
</dbReference>
<comment type="subcellular location">
    <subcellularLocation>
        <location evidence="2">Membrane</location>
        <topology evidence="2">Single-pass membrane protein</topology>
    </subcellularLocation>
</comment>
<comment type="catalytic activity">
    <reaction evidence="1">
        <text>S-ubiquitinyl-[E2 ubiquitin-conjugating enzyme]-L-cysteine + [acceptor protein]-L-lysine = [E2 ubiquitin-conjugating enzyme]-L-cysteine + N(6)-ubiquitinyl-[acceptor protein]-L-lysine.</text>
        <dbReference type="EC" id="2.3.2.27"/>
    </reaction>
</comment>
<sequence length="295" mass="33388">MTTIKLMISFLLPYFHMVASITADTQQSCLESICGRHNGHLTIRFPFRLINIQPESCGYPGFNLFCDASNKTILHLPNSGNFSVQAIDYQRQQIVLSDPDDCLPRRLLSGLDFSHSPFLFKQEDYLFNNFSFYNCSEKNENYTSFERRDKLGCLSTVPNFAIIGKDPDYFASLFESWCEVINNIRIPSDTVDELSRLRPQLLLGWDKPSCGLCEGNVTRCAFKRDTTSTLETTCIAFDPPIVRELSKNARYAIGFSVGLGVPAVLVIAMMLYKKATRSRRRAADHNNGRTSVDTN</sequence>
<dbReference type="RefSeq" id="XP_021760816.1">
    <property type="nucleotide sequence ID" value="XM_021905124.1"/>
</dbReference>
<accession>A0A803L2N6</accession>
<dbReference type="SMR" id="A0A803L2N6"/>
<evidence type="ECO:0000256" key="12">
    <source>
        <dbReference type="ARBA" id="ARBA00022989"/>
    </source>
</evidence>
<feature type="transmembrane region" description="Helical" evidence="15">
    <location>
        <begin position="251"/>
        <end position="272"/>
    </location>
</feature>
<evidence type="ECO:0000313" key="19">
    <source>
        <dbReference type="Proteomes" id="UP000596660"/>
    </source>
</evidence>
<evidence type="ECO:0000256" key="2">
    <source>
        <dbReference type="ARBA" id="ARBA00004167"/>
    </source>
</evidence>
<keyword evidence="5" id="KW-0808">Transferase</keyword>
<keyword evidence="9" id="KW-0863">Zinc-finger</keyword>
<comment type="pathway">
    <text evidence="3">Protein modification; protein ubiquitination.</text>
</comment>
<dbReference type="Gramene" id="AUR62006125-RA">
    <property type="protein sequence ID" value="AUR62006125-RA:cds"/>
    <property type="gene ID" value="AUR62006125"/>
</dbReference>
<evidence type="ECO:0000256" key="10">
    <source>
        <dbReference type="ARBA" id="ARBA00022786"/>
    </source>
</evidence>
<reference evidence="18" key="1">
    <citation type="journal article" date="2017" name="Nature">
        <title>The genome of Chenopodium quinoa.</title>
        <authorList>
            <person name="Jarvis D.E."/>
            <person name="Ho Y.S."/>
            <person name="Lightfoot D.J."/>
            <person name="Schmoeckel S.M."/>
            <person name="Li B."/>
            <person name="Borm T.J.A."/>
            <person name="Ohyanagi H."/>
            <person name="Mineta K."/>
            <person name="Michell C.T."/>
            <person name="Saber N."/>
            <person name="Kharbatia N.M."/>
            <person name="Rupper R.R."/>
            <person name="Sharp A.R."/>
            <person name="Dally N."/>
            <person name="Boughton B.A."/>
            <person name="Woo Y.H."/>
            <person name="Gao G."/>
            <person name="Schijlen E.G.W.M."/>
            <person name="Guo X."/>
            <person name="Momin A.A."/>
            <person name="Negrao S."/>
            <person name="Al-Babili S."/>
            <person name="Gehring C."/>
            <person name="Roessner U."/>
            <person name="Jung C."/>
            <person name="Murphy K."/>
            <person name="Arold S.T."/>
            <person name="Gojobori T."/>
            <person name="van der Linden C.G."/>
            <person name="van Loo E.N."/>
            <person name="Jellen E.N."/>
            <person name="Maughan P.J."/>
            <person name="Tester M."/>
        </authorList>
    </citation>
    <scope>NUCLEOTIDE SEQUENCE [LARGE SCALE GENOMIC DNA]</scope>
    <source>
        <strain evidence="18">cv. PI 614886</strain>
    </source>
</reference>
<keyword evidence="10" id="KW-0833">Ubl conjugation pathway</keyword>
<evidence type="ECO:0000256" key="13">
    <source>
        <dbReference type="ARBA" id="ARBA00023136"/>
    </source>
</evidence>
<dbReference type="KEGG" id="cqi:110725646"/>
<evidence type="ECO:0000256" key="4">
    <source>
        <dbReference type="ARBA" id="ARBA00012483"/>
    </source>
</evidence>
<dbReference type="GO" id="GO:0016020">
    <property type="term" value="C:membrane"/>
    <property type="evidence" value="ECO:0007669"/>
    <property type="project" value="UniProtKB-SubCell"/>
</dbReference>
<evidence type="ECO:0000256" key="7">
    <source>
        <dbReference type="ARBA" id="ARBA00022723"/>
    </source>
</evidence>
<reference evidence="18" key="2">
    <citation type="submission" date="2021-03" db="UniProtKB">
        <authorList>
            <consortium name="EnsemblPlants"/>
        </authorList>
    </citation>
    <scope>IDENTIFICATION</scope>
</reference>
<keyword evidence="8 16" id="KW-0732">Signal</keyword>
<organism evidence="18 19">
    <name type="scientific">Chenopodium quinoa</name>
    <name type="common">Quinoa</name>
    <dbReference type="NCBI Taxonomy" id="63459"/>
    <lineage>
        <taxon>Eukaryota</taxon>
        <taxon>Viridiplantae</taxon>
        <taxon>Streptophyta</taxon>
        <taxon>Embryophyta</taxon>
        <taxon>Tracheophyta</taxon>
        <taxon>Spermatophyta</taxon>
        <taxon>Magnoliopsida</taxon>
        <taxon>eudicotyledons</taxon>
        <taxon>Gunneridae</taxon>
        <taxon>Pentapetalae</taxon>
        <taxon>Caryophyllales</taxon>
        <taxon>Chenopodiaceae</taxon>
        <taxon>Chenopodioideae</taxon>
        <taxon>Atripliceae</taxon>
        <taxon>Chenopodium</taxon>
    </lineage>
</organism>
<dbReference type="GeneID" id="110725646"/>
<evidence type="ECO:0000256" key="16">
    <source>
        <dbReference type="SAM" id="SignalP"/>
    </source>
</evidence>
<keyword evidence="11" id="KW-0862">Zinc</keyword>
<comment type="similarity">
    <text evidence="14">Belongs to the RING-type zinc finger family. ATL subfamily.</text>
</comment>
<keyword evidence="7" id="KW-0479">Metal-binding</keyword>
<feature type="chain" id="PRO_5031384673" description="RING-type E3 ubiquitin transferase" evidence="16">
    <location>
        <begin position="24"/>
        <end position="295"/>
    </location>
</feature>
<dbReference type="GO" id="GO:0061630">
    <property type="term" value="F:ubiquitin protein ligase activity"/>
    <property type="evidence" value="ECO:0007669"/>
    <property type="project" value="UniProtKB-EC"/>
</dbReference>
<evidence type="ECO:0000256" key="6">
    <source>
        <dbReference type="ARBA" id="ARBA00022692"/>
    </source>
</evidence>
<evidence type="ECO:0000256" key="15">
    <source>
        <dbReference type="SAM" id="Phobius"/>
    </source>
</evidence>
<keyword evidence="6 15" id="KW-0812">Transmembrane</keyword>
<keyword evidence="12 15" id="KW-1133">Transmembrane helix</keyword>
<feature type="domain" description="Wall-associated receptor kinase galacturonan-binding" evidence="17">
    <location>
        <begin position="29"/>
        <end position="98"/>
    </location>
</feature>